<feature type="compositionally biased region" description="Low complexity" evidence="1">
    <location>
        <begin position="54"/>
        <end position="65"/>
    </location>
</feature>
<feature type="compositionally biased region" description="Basic and acidic residues" evidence="1">
    <location>
        <begin position="90"/>
        <end position="100"/>
    </location>
</feature>
<keyword evidence="3" id="KW-1185">Reference proteome</keyword>
<accession>A1CH85</accession>
<gene>
    <name evidence="2" type="ORF">ACLA_047090</name>
</gene>
<dbReference type="HOGENOM" id="CLU_152048_0_0_1"/>
<protein>
    <recommendedName>
        <fullName evidence="4">Conidiation-specific expression protein</fullName>
    </recommendedName>
</protein>
<dbReference type="RefSeq" id="XP_001271666.1">
    <property type="nucleotide sequence ID" value="XM_001271665.1"/>
</dbReference>
<dbReference type="KEGG" id="act:ACLA_047090"/>
<name>A1CH85_ASPCL</name>
<dbReference type="OrthoDB" id="4158609at2759"/>
<dbReference type="EMBL" id="DS027054">
    <property type="protein sequence ID" value="EAW10240.1"/>
    <property type="molecule type" value="Genomic_DNA"/>
</dbReference>
<evidence type="ECO:0000313" key="3">
    <source>
        <dbReference type="Proteomes" id="UP000006701"/>
    </source>
</evidence>
<evidence type="ECO:0000313" key="2">
    <source>
        <dbReference type="EMBL" id="EAW10240.1"/>
    </source>
</evidence>
<dbReference type="OMA" id="RASWNEQ"/>
<feature type="region of interest" description="Disordered" evidence="1">
    <location>
        <begin position="1"/>
        <end position="116"/>
    </location>
</feature>
<dbReference type="eggNOG" id="ENOG502T0UQ">
    <property type="taxonomic scope" value="Eukaryota"/>
</dbReference>
<evidence type="ECO:0008006" key="4">
    <source>
        <dbReference type="Google" id="ProtNLM"/>
    </source>
</evidence>
<sequence>MNNDPHNRHWHGTVGDRYEQPNVWVRGGAPQSFPHNSSFNIMGTDMSDRHDSAASDTSSNSSNSPTRRRSSMFEGLAGQKRNANDPNMTVRRESWKEQGEKGGFFSQLWDGYTKGK</sequence>
<dbReference type="VEuPathDB" id="FungiDB:ACLA_047090"/>
<reference evidence="2 3" key="1">
    <citation type="journal article" date="2008" name="PLoS Genet.">
        <title>Genomic islands in the pathogenic filamentous fungus Aspergillus fumigatus.</title>
        <authorList>
            <person name="Fedorova N.D."/>
            <person name="Khaldi N."/>
            <person name="Joardar V.S."/>
            <person name="Maiti R."/>
            <person name="Amedeo P."/>
            <person name="Anderson M.J."/>
            <person name="Crabtree J."/>
            <person name="Silva J.C."/>
            <person name="Badger J.H."/>
            <person name="Albarraq A."/>
            <person name="Angiuoli S."/>
            <person name="Bussey H."/>
            <person name="Bowyer P."/>
            <person name="Cotty P.J."/>
            <person name="Dyer P.S."/>
            <person name="Egan A."/>
            <person name="Galens K."/>
            <person name="Fraser-Liggett C.M."/>
            <person name="Haas B.J."/>
            <person name="Inman J.M."/>
            <person name="Kent R."/>
            <person name="Lemieux S."/>
            <person name="Malavazi I."/>
            <person name="Orvis J."/>
            <person name="Roemer T."/>
            <person name="Ronning C.M."/>
            <person name="Sundaram J.P."/>
            <person name="Sutton G."/>
            <person name="Turner G."/>
            <person name="Venter J.C."/>
            <person name="White O.R."/>
            <person name="Whitty B.R."/>
            <person name="Youngman P."/>
            <person name="Wolfe K.H."/>
            <person name="Goldman G.H."/>
            <person name="Wortman J.R."/>
            <person name="Jiang B."/>
            <person name="Denning D.W."/>
            <person name="Nierman W.C."/>
        </authorList>
    </citation>
    <scope>NUCLEOTIDE SEQUENCE [LARGE SCALE GENOMIC DNA]</scope>
    <source>
        <strain evidence="3">ATCC 1007 / CBS 513.65 / DSM 816 / NCTC 3887 / NRRL 1</strain>
    </source>
</reference>
<proteinExistence type="predicted"/>
<organism evidence="2 3">
    <name type="scientific">Aspergillus clavatus (strain ATCC 1007 / CBS 513.65 / DSM 816 / NCTC 3887 / NRRL 1 / QM 1276 / 107)</name>
    <dbReference type="NCBI Taxonomy" id="344612"/>
    <lineage>
        <taxon>Eukaryota</taxon>
        <taxon>Fungi</taxon>
        <taxon>Dikarya</taxon>
        <taxon>Ascomycota</taxon>
        <taxon>Pezizomycotina</taxon>
        <taxon>Eurotiomycetes</taxon>
        <taxon>Eurotiomycetidae</taxon>
        <taxon>Eurotiales</taxon>
        <taxon>Aspergillaceae</taxon>
        <taxon>Aspergillus</taxon>
        <taxon>Aspergillus subgen. Fumigati</taxon>
    </lineage>
</organism>
<dbReference type="AlphaFoldDB" id="A1CH85"/>
<evidence type="ECO:0000256" key="1">
    <source>
        <dbReference type="SAM" id="MobiDB-lite"/>
    </source>
</evidence>
<dbReference type="GeneID" id="4704379"/>
<dbReference type="Proteomes" id="UP000006701">
    <property type="component" value="Unassembled WGS sequence"/>
</dbReference>